<dbReference type="Proteomes" id="UP000583752">
    <property type="component" value="Unassembled WGS sequence"/>
</dbReference>
<organism evidence="1 2">
    <name type="scientific">Massilia polaris</name>
    <dbReference type="NCBI Taxonomy" id="2728846"/>
    <lineage>
        <taxon>Bacteria</taxon>
        <taxon>Pseudomonadati</taxon>
        <taxon>Pseudomonadota</taxon>
        <taxon>Betaproteobacteria</taxon>
        <taxon>Burkholderiales</taxon>
        <taxon>Oxalobacteraceae</taxon>
        <taxon>Telluria group</taxon>
        <taxon>Massilia</taxon>
    </lineage>
</organism>
<comment type="caution">
    <text evidence="1">The sequence shown here is derived from an EMBL/GenBank/DDBJ whole genome shotgun (WGS) entry which is preliminary data.</text>
</comment>
<dbReference type="EMBL" id="JABBGG010000006">
    <property type="protein sequence ID" value="NML61837.1"/>
    <property type="molecule type" value="Genomic_DNA"/>
</dbReference>
<dbReference type="RefSeq" id="WP_169466189.1">
    <property type="nucleotide sequence ID" value="NZ_JABBGG010000006.1"/>
</dbReference>
<evidence type="ECO:0000313" key="2">
    <source>
        <dbReference type="Proteomes" id="UP000583752"/>
    </source>
</evidence>
<gene>
    <name evidence="1" type="ORF">HHL21_12275</name>
</gene>
<proteinExistence type="predicted"/>
<name>A0A848HLB3_9BURK</name>
<keyword evidence="2" id="KW-1185">Reference proteome</keyword>
<accession>A0A848HLB3</accession>
<sequence>MKDSARDDEFEPDMPPPGDAEYLLKHFWQVGPTLGDESINNTELRNYQENEGITLSPWECKTLRRLSIEYLNESHKATKRDCPPPFADSTDAARLKQAEILRNLDTFLG</sequence>
<evidence type="ECO:0000313" key="1">
    <source>
        <dbReference type="EMBL" id="NML61837.1"/>
    </source>
</evidence>
<reference evidence="1 2" key="1">
    <citation type="submission" date="2020-04" db="EMBL/GenBank/DDBJ databases">
        <title>Massilia sp. RP-1-19 isolated from soil.</title>
        <authorList>
            <person name="Dahal R.H."/>
        </authorList>
    </citation>
    <scope>NUCLEOTIDE SEQUENCE [LARGE SCALE GENOMIC DNA]</scope>
    <source>
        <strain evidence="1 2">RP-1-19</strain>
    </source>
</reference>
<dbReference type="AlphaFoldDB" id="A0A848HLB3"/>
<protein>
    <submittedName>
        <fullName evidence="1">Uncharacterized protein</fullName>
    </submittedName>
</protein>